<organism evidence="1 2">
    <name type="scientific">Passalora fulva</name>
    <name type="common">Tomato leaf mold</name>
    <name type="synonym">Cladosporium fulvum</name>
    <dbReference type="NCBI Taxonomy" id="5499"/>
    <lineage>
        <taxon>Eukaryota</taxon>
        <taxon>Fungi</taxon>
        <taxon>Dikarya</taxon>
        <taxon>Ascomycota</taxon>
        <taxon>Pezizomycotina</taxon>
        <taxon>Dothideomycetes</taxon>
        <taxon>Dothideomycetidae</taxon>
        <taxon>Mycosphaerellales</taxon>
        <taxon>Mycosphaerellaceae</taxon>
        <taxon>Fulvia</taxon>
    </lineage>
</organism>
<proteinExistence type="predicted"/>
<sequence length="372" mass="41842">MPFDGESGQVYDERIVRAQRSGCAKGECRWIGRCVGIPPVLEEMYPKTRSLQDMLLATILRNLDLLDIQCLATVPSIILEQLWTAIRRSRLDHIRIWTGFATTGVFGSMDRSRLQKAALCRSHGMAVIIKEVNSPALQWLVNLTLQTLECAPVDLLHISTLHNLRNLIIRGDAKASVCLTDSVMREWAFAARDKNALSNLQMIFADHHPDLTAWSIQHLGHFKQLDTFCALACGFERRASYKAKELGWASGSRFLTFAKSQLRLRSVSEGGMLEELPWLQTIGDYISHRRGTALNLTDNVPRIELSVGQVRIEGCPLRCTFSILDGGLLCLERGPDFERPCNDDQIPSTAPVSKRRKLKSGKMVRMDQLLDL</sequence>
<evidence type="ECO:0000313" key="2">
    <source>
        <dbReference type="Proteomes" id="UP000756132"/>
    </source>
</evidence>
<dbReference type="RefSeq" id="XP_047767923.1">
    <property type="nucleotide sequence ID" value="XM_047911882.1"/>
</dbReference>
<evidence type="ECO:0000313" key="1">
    <source>
        <dbReference type="EMBL" id="UJO23557.1"/>
    </source>
</evidence>
<name>A0A9Q8PJG0_PASFU</name>
<gene>
    <name evidence="1" type="ORF">CLAFUR5_12734</name>
</gene>
<dbReference type="EMBL" id="CP090173">
    <property type="protein sequence ID" value="UJO23557.1"/>
    <property type="molecule type" value="Genomic_DNA"/>
</dbReference>
<dbReference type="OrthoDB" id="5273928at2759"/>
<dbReference type="Proteomes" id="UP000756132">
    <property type="component" value="Chromosome 11"/>
</dbReference>
<keyword evidence="2" id="KW-1185">Reference proteome</keyword>
<dbReference type="GeneID" id="71992612"/>
<reference evidence="1" key="1">
    <citation type="submission" date="2021-12" db="EMBL/GenBank/DDBJ databases">
        <authorList>
            <person name="Zaccaron A."/>
            <person name="Stergiopoulos I."/>
        </authorList>
    </citation>
    <scope>NUCLEOTIDE SEQUENCE</scope>
    <source>
        <strain evidence="1">Race5_Kim</strain>
    </source>
</reference>
<accession>A0A9Q8PJG0</accession>
<dbReference type="AlphaFoldDB" id="A0A9Q8PJG0"/>
<protein>
    <submittedName>
        <fullName evidence="1">Uncharacterized protein</fullName>
    </submittedName>
</protein>
<dbReference type="KEGG" id="ffu:CLAFUR5_12734"/>
<reference evidence="1" key="2">
    <citation type="journal article" date="2022" name="Microb. Genom.">
        <title>A chromosome-scale genome assembly of the tomato pathogen Cladosporium fulvum reveals a compartmentalized genome architecture and the presence of a dispensable chromosome.</title>
        <authorList>
            <person name="Zaccaron A.Z."/>
            <person name="Chen L.H."/>
            <person name="Samaras A."/>
            <person name="Stergiopoulos I."/>
        </authorList>
    </citation>
    <scope>NUCLEOTIDE SEQUENCE</scope>
    <source>
        <strain evidence="1">Race5_Kim</strain>
    </source>
</reference>